<evidence type="ECO:0000256" key="5">
    <source>
        <dbReference type="ARBA" id="ARBA00023014"/>
    </source>
</evidence>
<dbReference type="InterPro" id="IPR039650">
    <property type="entry name" value="HdrA-like"/>
</dbReference>
<evidence type="ECO:0000256" key="2">
    <source>
        <dbReference type="ARBA" id="ARBA00022723"/>
    </source>
</evidence>
<evidence type="ECO:0000256" key="1">
    <source>
        <dbReference type="ARBA" id="ARBA00022485"/>
    </source>
</evidence>
<dbReference type="RefSeq" id="WP_378040080.1">
    <property type="nucleotide sequence ID" value="NZ_JBHLWH010000009.1"/>
</dbReference>
<keyword evidence="1" id="KW-0004">4Fe-4S</keyword>
<keyword evidence="2" id="KW-0479">Metal-binding</keyword>
<comment type="caution">
    <text evidence="6">The sequence shown here is derived from an EMBL/GenBank/DDBJ whole genome shotgun (WGS) entry which is preliminary data.</text>
</comment>
<reference evidence="6 7" key="1">
    <citation type="submission" date="2024-09" db="EMBL/GenBank/DDBJ databases">
        <authorList>
            <person name="Sun Q."/>
            <person name="Mori K."/>
        </authorList>
    </citation>
    <scope>NUCLEOTIDE SEQUENCE [LARGE SCALE GENOMIC DNA]</scope>
    <source>
        <strain evidence="6 7">CCM 7609</strain>
    </source>
</reference>
<keyword evidence="7" id="KW-1185">Reference proteome</keyword>
<dbReference type="PRINTS" id="PR00420">
    <property type="entry name" value="RNGMNOXGNASE"/>
</dbReference>
<dbReference type="Pfam" id="PF12831">
    <property type="entry name" value="FAD_oxidored"/>
    <property type="match status" value="1"/>
</dbReference>
<evidence type="ECO:0000256" key="4">
    <source>
        <dbReference type="ARBA" id="ARBA00023004"/>
    </source>
</evidence>
<evidence type="ECO:0000313" key="7">
    <source>
        <dbReference type="Proteomes" id="UP001589575"/>
    </source>
</evidence>
<protein>
    <submittedName>
        <fullName evidence="6">FAD-dependent oxidoreductase</fullName>
        <ecNumber evidence="6">1.-.-.-</ecNumber>
    </submittedName>
</protein>
<proteinExistence type="predicted"/>
<dbReference type="SUPFAM" id="SSF51905">
    <property type="entry name" value="FAD/NAD(P)-binding domain"/>
    <property type="match status" value="1"/>
</dbReference>
<keyword evidence="4" id="KW-0408">Iron</keyword>
<dbReference type="PANTHER" id="PTHR43498:SF1">
    <property type="entry name" value="COB--COM HETERODISULFIDE REDUCTASE IRON-SULFUR SUBUNIT A"/>
    <property type="match status" value="1"/>
</dbReference>
<dbReference type="PANTHER" id="PTHR43498">
    <property type="entry name" value="FERREDOXIN:COB-COM HETERODISULFIDE REDUCTASE SUBUNIT A"/>
    <property type="match status" value="1"/>
</dbReference>
<dbReference type="Gene3D" id="3.50.50.60">
    <property type="entry name" value="FAD/NAD(P)-binding domain"/>
    <property type="match status" value="1"/>
</dbReference>
<name>A0ABV5FY46_9MICC</name>
<dbReference type="GO" id="GO:0016491">
    <property type="term" value="F:oxidoreductase activity"/>
    <property type="evidence" value="ECO:0007669"/>
    <property type="project" value="UniProtKB-KW"/>
</dbReference>
<gene>
    <name evidence="6" type="ORF">ACFFX0_10545</name>
</gene>
<accession>A0ABV5FY46</accession>
<dbReference type="EC" id="1.-.-.-" evidence="6"/>
<keyword evidence="3 6" id="KW-0560">Oxidoreductase</keyword>
<organism evidence="6 7">
    <name type="scientific">Citricoccus parietis</name>
    <dbReference type="NCBI Taxonomy" id="592307"/>
    <lineage>
        <taxon>Bacteria</taxon>
        <taxon>Bacillati</taxon>
        <taxon>Actinomycetota</taxon>
        <taxon>Actinomycetes</taxon>
        <taxon>Micrococcales</taxon>
        <taxon>Micrococcaceae</taxon>
        <taxon>Citricoccus</taxon>
    </lineage>
</organism>
<evidence type="ECO:0000313" key="6">
    <source>
        <dbReference type="EMBL" id="MFB9071617.1"/>
    </source>
</evidence>
<keyword evidence="5" id="KW-0411">Iron-sulfur</keyword>
<dbReference type="Proteomes" id="UP001589575">
    <property type="component" value="Unassembled WGS sequence"/>
</dbReference>
<dbReference type="EMBL" id="JBHMFI010000001">
    <property type="protein sequence ID" value="MFB9071617.1"/>
    <property type="molecule type" value="Genomic_DNA"/>
</dbReference>
<evidence type="ECO:0000256" key="3">
    <source>
        <dbReference type="ARBA" id="ARBA00023002"/>
    </source>
</evidence>
<sequence>MSFVTETARRIPVFREVDVLVVGGGPTGIMAAAAAARQGLSSLLIERSGFLGGAGTAGGLSTFCGLHSNVHGEHVRTVGGMVPELLDRIDKLGGLRRPHLSFADRIMAQAYDIPAYRLAADQLVLASGAEILFHTFAVGLLMKDDAHIDAVIVETKEGRFALRARFVIDASGDADVAYWSGAEFEKSPPNEMLYPSTMFRINNVDGARAGAAWKTLPQMMDAAVAAGREPFPRRGAIVRPQRDDIEWRANATQLRTPEGLALDGTRIEDLSAGEIQGRQQAQEVFEFIRDNHAGFERSYIVDIGPEIGIRETRRIVGAYQLTEEDVLGGVDFDDAIGINGWPVEAHVDGNVEIRWPHGDAPRGYSQLPYRIMVAPAVSNLLVGGRGASMTHGGHSAARVSGPCFAMGHAAGVAAAIALEDGVSAASVDIAKLQSRLAEQEAILEVKEDMKESVDK</sequence>
<dbReference type="InterPro" id="IPR036188">
    <property type="entry name" value="FAD/NAD-bd_sf"/>
</dbReference>